<name>A0A5C1HTV1_9SPHI</name>
<feature type="transmembrane region" description="Helical" evidence="1">
    <location>
        <begin position="218"/>
        <end position="238"/>
    </location>
</feature>
<dbReference type="Proteomes" id="UP000251402">
    <property type="component" value="Chromosome"/>
</dbReference>
<dbReference type="EMBL" id="CP043450">
    <property type="protein sequence ID" value="QEM09302.1"/>
    <property type="molecule type" value="Genomic_DNA"/>
</dbReference>
<evidence type="ECO:0000313" key="2">
    <source>
        <dbReference type="EMBL" id="QEM09302.1"/>
    </source>
</evidence>
<feature type="transmembrane region" description="Helical" evidence="1">
    <location>
        <begin position="21"/>
        <end position="38"/>
    </location>
</feature>
<evidence type="ECO:0000313" key="3">
    <source>
        <dbReference type="Proteomes" id="UP000251402"/>
    </source>
</evidence>
<proteinExistence type="predicted"/>
<gene>
    <name evidence="2" type="ORF">DEO27_004490</name>
</gene>
<keyword evidence="1" id="KW-1133">Transmembrane helix</keyword>
<accession>A0A5C1HTV1</accession>
<dbReference type="AlphaFoldDB" id="A0A5C1HTV1"/>
<protein>
    <submittedName>
        <fullName evidence="2">Uncharacterized protein</fullName>
    </submittedName>
</protein>
<dbReference type="RefSeq" id="WP_112575999.1">
    <property type="nucleotide sequence ID" value="NZ_CP043450.1"/>
</dbReference>
<feature type="transmembrane region" description="Helical" evidence="1">
    <location>
        <begin position="50"/>
        <end position="69"/>
    </location>
</feature>
<feature type="transmembrane region" description="Helical" evidence="1">
    <location>
        <begin position="163"/>
        <end position="180"/>
    </location>
</feature>
<sequence>MEAQKFKIGQAGYEASKKNTVIWAITAIVIVIIAFGYYTYEPRNGADAMWVGLLVFLILLYGFLVFRILKKLKAAYDSYVITIDELTITREQKNLLPRSILLSDITAIIKSTNGAFTIKGKTNDPANTIIISKLIDDREALALVLEGIKPITVNTRPTFKEKYGRWVSIAILLPLLGVYLIDNKIVVSICAGFSVVLYTVAFFKVLKNKDGMSKPKKSLINIVWLLLLVLAISYFKLIA</sequence>
<feature type="transmembrane region" description="Helical" evidence="1">
    <location>
        <begin position="186"/>
        <end position="206"/>
    </location>
</feature>
<keyword evidence="3" id="KW-1185">Reference proteome</keyword>
<dbReference type="OrthoDB" id="1355414at2"/>
<dbReference type="KEGG" id="mrub:DEO27_004490"/>
<reference evidence="2" key="1">
    <citation type="submission" date="2019-08" db="EMBL/GenBank/DDBJ databases">
        <title>Comparative genome analysis confer to the adaptation heavy metal polluted environment.</title>
        <authorList>
            <person name="Li Y."/>
        </authorList>
    </citation>
    <scope>NUCLEOTIDE SEQUENCE [LARGE SCALE GENOMIC DNA]</scope>
    <source>
        <strain evidence="2">P1</strain>
    </source>
</reference>
<keyword evidence="1" id="KW-0812">Transmembrane</keyword>
<keyword evidence="1" id="KW-0472">Membrane</keyword>
<evidence type="ECO:0000256" key="1">
    <source>
        <dbReference type="SAM" id="Phobius"/>
    </source>
</evidence>
<organism evidence="2 3">
    <name type="scientific">Mucilaginibacter rubeus</name>
    <dbReference type="NCBI Taxonomy" id="2027860"/>
    <lineage>
        <taxon>Bacteria</taxon>
        <taxon>Pseudomonadati</taxon>
        <taxon>Bacteroidota</taxon>
        <taxon>Sphingobacteriia</taxon>
        <taxon>Sphingobacteriales</taxon>
        <taxon>Sphingobacteriaceae</taxon>
        <taxon>Mucilaginibacter</taxon>
    </lineage>
</organism>